<evidence type="ECO:0000256" key="6">
    <source>
        <dbReference type="ARBA" id="ARBA00012369"/>
    </source>
</evidence>
<dbReference type="AlphaFoldDB" id="A0A484DE85"/>
<evidence type="ECO:0000256" key="3">
    <source>
        <dbReference type="ARBA" id="ARBA00004760"/>
    </source>
</evidence>
<accession>A0A484DE85</accession>
<evidence type="ECO:0000256" key="19">
    <source>
        <dbReference type="ARBA" id="ARBA00051969"/>
    </source>
</evidence>
<dbReference type="Proteomes" id="UP000295070">
    <property type="component" value="Chromosome 4"/>
</dbReference>
<gene>
    <name evidence="26" type="ORF">EPR50_G00036200</name>
</gene>
<feature type="region of interest" description="Disordered" evidence="23">
    <location>
        <begin position="422"/>
        <end position="443"/>
    </location>
</feature>
<dbReference type="GO" id="GO:0004767">
    <property type="term" value="F:sphingomyelin phosphodiesterase activity"/>
    <property type="evidence" value="ECO:0007669"/>
    <property type="project" value="UniProtKB-EC"/>
</dbReference>
<evidence type="ECO:0000256" key="24">
    <source>
        <dbReference type="SAM" id="Phobius"/>
    </source>
</evidence>
<feature type="transmembrane region" description="Helical" evidence="24">
    <location>
        <begin position="338"/>
        <end position="357"/>
    </location>
</feature>
<evidence type="ECO:0000256" key="11">
    <source>
        <dbReference type="ARBA" id="ARBA00022919"/>
    </source>
</evidence>
<organism evidence="26 27">
    <name type="scientific">Perca flavescens</name>
    <name type="common">American yellow perch</name>
    <name type="synonym">Morone flavescens</name>
    <dbReference type="NCBI Taxonomy" id="8167"/>
    <lineage>
        <taxon>Eukaryota</taxon>
        <taxon>Metazoa</taxon>
        <taxon>Chordata</taxon>
        <taxon>Craniata</taxon>
        <taxon>Vertebrata</taxon>
        <taxon>Euteleostomi</taxon>
        <taxon>Actinopterygii</taxon>
        <taxon>Neopterygii</taxon>
        <taxon>Teleostei</taxon>
        <taxon>Neoteleostei</taxon>
        <taxon>Acanthomorphata</taxon>
        <taxon>Eupercaria</taxon>
        <taxon>Perciformes</taxon>
        <taxon>Percoidei</taxon>
        <taxon>Percidae</taxon>
        <taxon>Percinae</taxon>
        <taxon>Perca</taxon>
    </lineage>
</organism>
<evidence type="ECO:0000256" key="20">
    <source>
        <dbReference type="ARBA" id="ARBA00068543"/>
    </source>
</evidence>
<keyword evidence="10" id="KW-0460">Magnesium</keyword>
<evidence type="ECO:0000256" key="4">
    <source>
        <dbReference type="ARBA" id="ARBA00004991"/>
    </source>
</evidence>
<evidence type="ECO:0000256" key="23">
    <source>
        <dbReference type="SAM" id="MobiDB-lite"/>
    </source>
</evidence>
<evidence type="ECO:0000256" key="16">
    <source>
        <dbReference type="ARBA" id="ARBA00048209"/>
    </source>
</evidence>
<dbReference type="EC" id="3.1.4.12" evidence="6"/>
<comment type="catalytic activity">
    <reaction evidence="15">
        <text>a sphingosylphosphocholine + H2O = a sphingoid base + phosphocholine + H(+)</text>
        <dbReference type="Rhea" id="RHEA:45296"/>
        <dbReference type="ChEBI" id="CHEBI:15377"/>
        <dbReference type="ChEBI" id="CHEBI:15378"/>
        <dbReference type="ChEBI" id="CHEBI:84410"/>
        <dbReference type="ChEBI" id="CHEBI:85171"/>
        <dbReference type="ChEBI" id="CHEBI:295975"/>
    </reaction>
    <physiologicalReaction direction="left-to-right" evidence="15">
        <dbReference type="Rhea" id="RHEA:45297"/>
    </physiologicalReaction>
</comment>
<keyword evidence="11" id="KW-0746">Sphingolipid metabolism</keyword>
<dbReference type="InterPro" id="IPR038772">
    <property type="entry name" value="Sph/SMPD2-like"/>
</dbReference>
<evidence type="ECO:0000313" key="26">
    <source>
        <dbReference type="EMBL" id="TDH13759.1"/>
    </source>
</evidence>
<reference evidence="26 27" key="1">
    <citation type="submission" date="2019-01" db="EMBL/GenBank/DDBJ databases">
        <title>A chromosome-scale genome assembly of the yellow perch, Perca flavescens.</title>
        <authorList>
            <person name="Feron R."/>
            <person name="Morvezen R."/>
            <person name="Bestin A."/>
            <person name="Haffray P."/>
            <person name="Klopp C."/>
            <person name="Zahm M."/>
            <person name="Cabau C."/>
            <person name="Roques C."/>
            <person name="Donnadieu C."/>
            <person name="Bouchez O."/>
            <person name="Christie M."/>
            <person name="Larson W."/>
            <person name="Guiguen Y."/>
        </authorList>
    </citation>
    <scope>NUCLEOTIDE SEQUENCE [LARGE SCALE GENOMIC DNA]</scope>
    <source>
        <strain evidence="26">YP-PL-M2</strain>
        <tissue evidence="26">Blood</tissue>
    </source>
</reference>
<dbReference type="GO" id="GO:0006665">
    <property type="term" value="P:sphingolipid metabolic process"/>
    <property type="evidence" value="ECO:0007669"/>
    <property type="project" value="UniProtKB-KW"/>
</dbReference>
<dbReference type="GO" id="GO:0016020">
    <property type="term" value="C:membrane"/>
    <property type="evidence" value="ECO:0007669"/>
    <property type="project" value="UniProtKB-SubCell"/>
</dbReference>
<dbReference type="PANTHER" id="PTHR16320">
    <property type="entry name" value="SPHINGOMYELINASE FAMILY MEMBER"/>
    <property type="match status" value="1"/>
</dbReference>
<evidence type="ECO:0000256" key="14">
    <source>
        <dbReference type="ARBA" id="ARBA00023136"/>
    </source>
</evidence>
<evidence type="ECO:0000256" key="9">
    <source>
        <dbReference type="ARBA" id="ARBA00022801"/>
    </source>
</evidence>
<keyword evidence="27" id="KW-1185">Reference proteome</keyword>
<proteinExistence type="inferred from homology"/>
<dbReference type="InterPro" id="IPR036691">
    <property type="entry name" value="Endo/exonu/phosph_ase_sf"/>
</dbReference>
<keyword evidence="13" id="KW-0443">Lipid metabolism</keyword>
<evidence type="ECO:0000256" key="2">
    <source>
        <dbReference type="ARBA" id="ARBA00004141"/>
    </source>
</evidence>
<comment type="catalytic activity">
    <reaction evidence="18">
        <text>1-O-octadecyl-sn-glycero-3-phosphocholine + H2O = 1-O-octadecyl-sn-glycerol + phosphocholine + H(+)</text>
        <dbReference type="Rhea" id="RHEA:39923"/>
        <dbReference type="ChEBI" id="CHEBI:15377"/>
        <dbReference type="ChEBI" id="CHEBI:15378"/>
        <dbReference type="ChEBI" id="CHEBI:74001"/>
        <dbReference type="ChEBI" id="CHEBI:75216"/>
        <dbReference type="ChEBI" id="CHEBI:295975"/>
    </reaction>
    <physiologicalReaction direction="left-to-right" evidence="18">
        <dbReference type="Rhea" id="RHEA:39924"/>
    </physiologicalReaction>
</comment>
<comment type="catalytic activity">
    <reaction evidence="19">
        <text>1-O-hexadecyl-sn-glycero-3-phosphocholine + H2O = 1-O-hexadecyl-sn-glycerol + phosphocholine + H(+)</text>
        <dbReference type="Rhea" id="RHEA:36087"/>
        <dbReference type="ChEBI" id="CHEBI:15377"/>
        <dbReference type="ChEBI" id="CHEBI:15378"/>
        <dbReference type="ChEBI" id="CHEBI:34115"/>
        <dbReference type="ChEBI" id="CHEBI:64496"/>
        <dbReference type="ChEBI" id="CHEBI:295975"/>
    </reaction>
    <physiologicalReaction direction="left-to-right" evidence="19">
        <dbReference type="Rhea" id="RHEA:36088"/>
    </physiologicalReaction>
</comment>
<evidence type="ECO:0000256" key="1">
    <source>
        <dbReference type="ARBA" id="ARBA00001946"/>
    </source>
</evidence>
<evidence type="ECO:0000256" key="10">
    <source>
        <dbReference type="ARBA" id="ARBA00022842"/>
    </source>
</evidence>
<evidence type="ECO:0000256" key="13">
    <source>
        <dbReference type="ARBA" id="ARBA00023098"/>
    </source>
</evidence>
<keyword evidence="9" id="KW-0378">Hydrolase</keyword>
<feature type="domain" description="Endonuclease/exonuclease/phosphatase" evidence="25">
    <location>
        <begin position="12"/>
        <end position="245"/>
    </location>
</feature>
<comment type="similarity">
    <text evidence="5">Belongs to the neutral sphingomyelinase family.</text>
</comment>
<evidence type="ECO:0000256" key="12">
    <source>
        <dbReference type="ARBA" id="ARBA00022989"/>
    </source>
</evidence>
<name>A0A484DE85_PERFV</name>
<dbReference type="PANTHER" id="PTHR16320:SF24">
    <property type="entry name" value="PHOSPHODIESTERASE, PUTATIVE-RELATED"/>
    <property type="match status" value="1"/>
</dbReference>
<evidence type="ECO:0000313" key="27">
    <source>
        <dbReference type="Proteomes" id="UP000295070"/>
    </source>
</evidence>
<feature type="transmembrane region" description="Helical" evidence="24">
    <location>
        <begin position="369"/>
        <end position="390"/>
    </location>
</feature>
<evidence type="ECO:0000256" key="5">
    <source>
        <dbReference type="ARBA" id="ARBA00006335"/>
    </source>
</evidence>
<comment type="pathway">
    <text evidence="4">Sphingolipid metabolism.</text>
</comment>
<evidence type="ECO:0000256" key="8">
    <source>
        <dbReference type="ARBA" id="ARBA00022723"/>
    </source>
</evidence>
<evidence type="ECO:0000256" key="17">
    <source>
        <dbReference type="ARBA" id="ARBA00048325"/>
    </source>
</evidence>
<dbReference type="InterPro" id="IPR005135">
    <property type="entry name" value="Endo/exonuclease/phosphatase"/>
</dbReference>
<keyword evidence="12 24" id="KW-1133">Transmembrane helix</keyword>
<evidence type="ECO:0000259" key="25">
    <source>
        <dbReference type="Pfam" id="PF03372"/>
    </source>
</evidence>
<keyword evidence="7 24" id="KW-0812">Transmembrane</keyword>
<comment type="caution">
    <text evidence="26">The sequence shown here is derived from an EMBL/GenBank/DDBJ whole genome shotgun (WGS) entry which is preliminary data.</text>
</comment>
<dbReference type="Gene3D" id="3.60.10.10">
    <property type="entry name" value="Endonuclease/exonuclease/phosphatase"/>
    <property type="match status" value="1"/>
</dbReference>
<evidence type="ECO:0000256" key="22">
    <source>
        <dbReference type="ARBA" id="ARBA00079277"/>
    </source>
</evidence>
<evidence type="ECO:0000256" key="21">
    <source>
        <dbReference type="ARBA" id="ARBA00075307"/>
    </source>
</evidence>
<dbReference type="SUPFAM" id="SSF56219">
    <property type="entry name" value="DNase I-like"/>
    <property type="match status" value="1"/>
</dbReference>
<evidence type="ECO:0000256" key="18">
    <source>
        <dbReference type="ARBA" id="ARBA00049346"/>
    </source>
</evidence>
<keyword evidence="8" id="KW-0479">Metal-binding</keyword>
<comment type="pathway">
    <text evidence="3">Lipid metabolism; sphingolipid metabolism.</text>
</comment>
<dbReference type="EMBL" id="SCKG01000004">
    <property type="protein sequence ID" value="TDH13759.1"/>
    <property type="molecule type" value="Genomic_DNA"/>
</dbReference>
<dbReference type="GO" id="GO:0046872">
    <property type="term" value="F:metal ion binding"/>
    <property type="evidence" value="ECO:0007669"/>
    <property type="project" value="UniProtKB-KW"/>
</dbReference>
<evidence type="ECO:0000256" key="7">
    <source>
        <dbReference type="ARBA" id="ARBA00022692"/>
    </source>
</evidence>
<dbReference type="Pfam" id="PF03372">
    <property type="entry name" value="Exo_endo_phos"/>
    <property type="match status" value="1"/>
</dbReference>
<dbReference type="FunFam" id="3.60.10.10:FF:000033">
    <property type="entry name" value="sphingomyelin phosphodiesterase 2"/>
    <property type="match status" value="1"/>
</dbReference>
<comment type="catalytic activity">
    <reaction evidence="17">
        <text>an N-(acyl)-sphingosylphosphocholine + H2O = an N-acyl-sphingoid base + phosphocholine + H(+)</text>
        <dbReference type="Rhea" id="RHEA:45300"/>
        <dbReference type="ChEBI" id="CHEBI:15377"/>
        <dbReference type="ChEBI" id="CHEBI:15378"/>
        <dbReference type="ChEBI" id="CHEBI:64583"/>
        <dbReference type="ChEBI" id="CHEBI:83273"/>
        <dbReference type="ChEBI" id="CHEBI:295975"/>
    </reaction>
    <physiologicalReaction direction="left-to-right" evidence="17">
        <dbReference type="Rhea" id="RHEA:45301"/>
    </physiologicalReaction>
</comment>
<protein>
    <recommendedName>
        <fullName evidence="20">Sphingomyelin phosphodiesterase 2</fullName>
        <ecNumber evidence="6">3.1.4.12</ecNumber>
    </recommendedName>
    <alternativeName>
        <fullName evidence="21">Lyso-platelet-activating factor-phospholipase C</fullName>
    </alternativeName>
    <alternativeName>
        <fullName evidence="22">Neutral sphingomyelinase</fullName>
    </alternativeName>
</protein>
<comment type="catalytic activity">
    <reaction evidence="16">
        <text>1-hexadecanoyl-sn-glycero-3-phosphocholine + H2O = 1-hexadecanoyl-sn-glycerol + phosphocholine + H(+)</text>
        <dbReference type="Rhea" id="RHEA:41119"/>
        <dbReference type="ChEBI" id="CHEBI:15377"/>
        <dbReference type="ChEBI" id="CHEBI:15378"/>
        <dbReference type="ChEBI" id="CHEBI:72998"/>
        <dbReference type="ChEBI" id="CHEBI:75542"/>
        <dbReference type="ChEBI" id="CHEBI:295975"/>
    </reaction>
    <physiologicalReaction direction="left-to-right" evidence="16">
        <dbReference type="Rhea" id="RHEA:41120"/>
    </physiologicalReaction>
</comment>
<comment type="subcellular location">
    <subcellularLocation>
        <location evidence="2">Membrane</location>
        <topology evidence="2">Multi-pass membrane protein</topology>
    </subcellularLocation>
</comment>
<dbReference type="STRING" id="8167.A0A484DE85"/>
<evidence type="ECO:0000256" key="15">
    <source>
        <dbReference type="ARBA" id="ARBA00047675"/>
    </source>
</evidence>
<comment type="cofactor">
    <cofactor evidence="1">
        <name>Mg(2+)</name>
        <dbReference type="ChEBI" id="CHEBI:18420"/>
    </cofactor>
</comment>
<sequence length="443" mass="49800">MANTDSVNVRVLSLNCWGIRYLSKHCPQRYAMIGDMLCREEHDIVLLQEVWSEKDYLSLKRKLACSHPHSHYFKSGVIGSGLAIFSKHRIHDTFLFRYSLNGYPYMAHHGDWFGGKAVGMAILNIGSLTANVYVTHLHAEYCRDKDSYLPHRVVQAWELQQFIRHTSAGADVVILGGDLNMHPEDLGNRLLRSYTGLRDSYLETAKFDGCEDGMTLIADNPFISKKELLPFDKGIRIDYILFKGSSKMDVYCDFMSTTKGSVPDHPFPYSDHEALTAGLRLETHTTTETGRDSQSKNKDSAAGKLAELVDIVTEARTEVKVGLHCAQSMRYTAKRTGVMGLALLFLEVAIATVPWLALGAEQPFPRTSFYLLAALCFAILLTTFLLYIFYTIELKSLQGAEDQMRLAVGSLQEKLRGFPLAQPHNAQRRPPKAHEPSAFDPEE</sequence>
<keyword evidence="14 24" id="KW-0472">Membrane</keyword>